<dbReference type="PIRSF" id="PIRSF000350">
    <property type="entry name" value="Mercury_reductase_MerA"/>
    <property type="match status" value="1"/>
</dbReference>
<organism evidence="13 14">
    <name type="scientific">Polymorphobacter multimanifer</name>
    <dbReference type="NCBI Taxonomy" id="1070431"/>
    <lineage>
        <taxon>Bacteria</taxon>
        <taxon>Pseudomonadati</taxon>
        <taxon>Pseudomonadota</taxon>
        <taxon>Alphaproteobacteria</taxon>
        <taxon>Sphingomonadales</taxon>
        <taxon>Sphingosinicellaceae</taxon>
        <taxon>Polymorphobacter</taxon>
    </lineage>
</organism>
<feature type="domain" description="Pyridine nucleotide-disulphide oxidoreductase dimerisation" evidence="11">
    <location>
        <begin position="334"/>
        <end position="440"/>
    </location>
</feature>
<evidence type="ECO:0000313" key="14">
    <source>
        <dbReference type="Proteomes" id="UP000538147"/>
    </source>
</evidence>
<dbReference type="GO" id="GO:0003955">
    <property type="term" value="F:NAD(P)H dehydrogenase (quinone) activity"/>
    <property type="evidence" value="ECO:0007669"/>
    <property type="project" value="TreeGrafter"/>
</dbReference>
<feature type="binding site" evidence="8">
    <location>
        <begin position="172"/>
        <end position="179"/>
    </location>
    <ligand>
        <name>NAD(+)</name>
        <dbReference type="ChEBI" id="CHEBI:57540"/>
    </ligand>
</feature>
<evidence type="ECO:0000256" key="6">
    <source>
        <dbReference type="ARBA" id="ARBA00023157"/>
    </source>
</evidence>
<feature type="binding site" evidence="8">
    <location>
        <position position="258"/>
    </location>
    <ligand>
        <name>NAD(+)</name>
        <dbReference type="ChEBI" id="CHEBI:57540"/>
    </ligand>
</feature>
<comment type="caution">
    <text evidence="13">The sequence shown here is derived from an EMBL/GenBank/DDBJ whole genome shotgun (WGS) entry which is preliminary data.</text>
</comment>
<evidence type="ECO:0000256" key="4">
    <source>
        <dbReference type="ARBA" id="ARBA00022857"/>
    </source>
</evidence>
<accession>A0A841KZJ6</accession>
<keyword evidence="3 8" id="KW-0274">FAD</keyword>
<evidence type="ECO:0000256" key="8">
    <source>
        <dbReference type="PIRSR" id="PIRSR000350-3"/>
    </source>
</evidence>
<evidence type="ECO:0000256" key="5">
    <source>
        <dbReference type="ARBA" id="ARBA00023002"/>
    </source>
</evidence>
<dbReference type="Proteomes" id="UP000538147">
    <property type="component" value="Unassembled WGS sequence"/>
</dbReference>
<keyword evidence="8" id="KW-0520">NAD</keyword>
<dbReference type="GO" id="GO:0016668">
    <property type="term" value="F:oxidoreductase activity, acting on a sulfur group of donors, NAD(P) as acceptor"/>
    <property type="evidence" value="ECO:0007669"/>
    <property type="project" value="InterPro"/>
</dbReference>
<name>A0A841KZJ6_9SPHN</name>
<dbReference type="FunFam" id="3.30.390.30:FF:000001">
    <property type="entry name" value="Dihydrolipoyl dehydrogenase"/>
    <property type="match status" value="1"/>
</dbReference>
<dbReference type="InterPro" id="IPR036188">
    <property type="entry name" value="FAD/NAD-bd_sf"/>
</dbReference>
<feature type="binding site" evidence="8">
    <location>
        <position position="298"/>
    </location>
    <ligand>
        <name>FAD</name>
        <dbReference type="ChEBI" id="CHEBI:57692"/>
    </ligand>
</feature>
<dbReference type="PROSITE" id="PS00076">
    <property type="entry name" value="PYRIDINE_REDOX_1"/>
    <property type="match status" value="1"/>
</dbReference>
<dbReference type="PANTHER" id="PTHR43014">
    <property type="entry name" value="MERCURIC REDUCTASE"/>
    <property type="match status" value="1"/>
</dbReference>
<dbReference type="SUPFAM" id="SSF55424">
    <property type="entry name" value="FAD/NAD-linked reductases, dimerisation (C-terminal) domain"/>
    <property type="match status" value="1"/>
</dbReference>
<evidence type="ECO:0000256" key="2">
    <source>
        <dbReference type="ARBA" id="ARBA00022630"/>
    </source>
</evidence>
<dbReference type="InterPro" id="IPR004099">
    <property type="entry name" value="Pyr_nucl-diS_OxRdtase_dimer"/>
</dbReference>
<protein>
    <submittedName>
        <fullName evidence="13">Pyruvate/2-oxoglutarate dehydrogenase complex dihydrolipoamide dehydrogenase (E3) component</fullName>
    </submittedName>
</protein>
<evidence type="ECO:0000256" key="1">
    <source>
        <dbReference type="ARBA" id="ARBA00007532"/>
    </source>
</evidence>
<evidence type="ECO:0000259" key="11">
    <source>
        <dbReference type="Pfam" id="PF02852"/>
    </source>
</evidence>
<comment type="similarity">
    <text evidence="1 10">Belongs to the class-I pyridine nucleotide-disulfide oxidoreductase family.</text>
</comment>
<evidence type="ECO:0000256" key="3">
    <source>
        <dbReference type="ARBA" id="ARBA00022827"/>
    </source>
</evidence>
<keyword evidence="8" id="KW-0547">Nucleotide-binding</keyword>
<dbReference type="RefSeq" id="WP_184193808.1">
    <property type="nucleotide sequence ID" value="NZ_BMOX01000148.1"/>
</dbReference>
<evidence type="ECO:0000256" key="9">
    <source>
        <dbReference type="PIRSR" id="PIRSR000350-4"/>
    </source>
</evidence>
<evidence type="ECO:0000313" key="13">
    <source>
        <dbReference type="EMBL" id="MBB6225989.1"/>
    </source>
</evidence>
<proteinExistence type="inferred from homology"/>
<keyword evidence="5 10" id="KW-0560">Oxidoreductase</keyword>
<dbReference type="PANTHER" id="PTHR43014:SF2">
    <property type="entry name" value="MERCURIC REDUCTASE"/>
    <property type="match status" value="1"/>
</dbReference>
<dbReference type="AlphaFoldDB" id="A0A841KZJ6"/>
<dbReference type="EMBL" id="JACIIV010000001">
    <property type="protein sequence ID" value="MBB6225989.1"/>
    <property type="molecule type" value="Genomic_DNA"/>
</dbReference>
<dbReference type="SUPFAM" id="SSF51905">
    <property type="entry name" value="FAD/NAD(P)-binding domain"/>
    <property type="match status" value="1"/>
</dbReference>
<dbReference type="PRINTS" id="PR00368">
    <property type="entry name" value="FADPNR"/>
</dbReference>
<dbReference type="InterPro" id="IPR001100">
    <property type="entry name" value="Pyr_nuc-diS_OxRdtase"/>
</dbReference>
<dbReference type="InterPro" id="IPR023753">
    <property type="entry name" value="FAD/NAD-binding_dom"/>
</dbReference>
<evidence type="ECO:0000259" key="12">
    <source>
        <dbReference type="Pfam" id="PF07992"/>
    </source>
</evidence>
<evidence type="ECO:0000256" key="7">
    <source>
        <dbReference type="ARBA" id="ARBA00023284"/>
    </source>
</evidence>
<gene>
    <name evidence="13" type="ORF">FHS79_000140</name>
</gene>
<keyword evidence="14" id="KW-1185">Reference proteome</keyword>
<dbReference type="Pfam" id="PF07992">
    <property type="entry name" value="Pyr_redox_2"/>
    <property type="match status" value="1"/>
</dbReference>
<dbReference type="Pfam" id="PF02852">
    <property type="entry name" value="Pyr_redox_dim"/>
    <property type="match status" value="1"/>
</dbReference>
<sequence length="464" mass="49106">MTPDRSRPRATHYDLVVIGAGAGGLVTSGGAAQLGARVLLIEQHRLGGECLWTGCVPSKAVIHAAQLARNGGGQRWAEARANLDQAITTIEPHDSPERFEDFGVEVVIGRASFTGPDAIEIGGQRVTARRFVIATGSDPAIPPINGLGELPFFTNDTIFDLDEQPEHLLIIGGGVIGCELSQSFARLGSLVTLISNSALLPREDPEAVAVVRAQLIADGVTIIENAEVASAGGEPGAIRLTLADGRTAEGSHLLIGTGRAPRITGYGLEAAGVETGKGGIVTDAWLRTSNKRIYAIGDCRDGPRLTHAADQDARTVIQNALFPFRKRKDYSALPAAVFTDPELAQVGLTEPAARALHSDIKVFRQDFDHNDRSVTEADMRGFVKIIVLGKRVLGVTIVGAHAGELLALASFAVSGKLGLSDLANQTFAYPTLAEALRQAAEQPGQAALFSPFMRKLTALFQRLP</sequence>
<evidence type="ECO:0000256" key="10">
    <source>
        <dbReference type="RuleBase" id="RU003691"/>
    </source>
</evidence>
<keyword evidence="2 10" id="KW-0285">Flavoprotein</keyword>
<feature type="binding site" evidence="8">
    <location>
        <begin position="135"/>
        <end position="137"/>
    </location>
    <ligand>
        <name>FAD</name>
        <dbReference type="ChEBI" id="CHEBI:57692"/>
    </ligand>
</feature>
<feature type="disulfide bond" description="Redox-active" evidence="9">
    <location>
        <begin position="50"/>
        <end position="55"/>
    </location>
</feature>
<feature type="domain" description="FAD/NAD(P)-binding" evidence="12">
    <location>
        <begin position="13"/>
        <end position="312"/>
    </location>
</feature>
<dbReference type="GO" id="GO:0050660">
    <property type="term" value="F:flavin adenine dinucleotide binding"/>
    <property type="evidence" value="ECO:0007669"/>
    <property type="project" value="TreeGrafter"/>
</dbReference>
<reference evidence="13 14" key="1">
    <citation type="submission" date="2020-08" db="EMBL/GenBank/DDBJ databases">
        <title>Genomic Encyclopedia of Type Strains, Phase IV (KMG-IV): sequencing the most valuable type-strain genomes for metagenomic binning, comparative biology and taxonomic classification.</title>
        <authorList>
            <person name="Goeker M."/>
        </authorList>
    </citation>
    <scope>NUCLEOTIDE SEQUENCE [LARGE SCALE GENOMIC DNA]</scope>
    <source>
        <strain evidence="13 14">DSM 102189</strain>
    </source>
</reference>
<keyword evidence="7 10" id="KW-0676">Redox-active center</keyword>
<dbReference type="InterPro" id="IPR012999">
    <property type="entry name" value="Pyr_OxRdtase_I_AS"/>
</dbReference>
<keyword evidence="6" id="KW-1015">Disulfide bond</keyword>
<comment type="cofactor">
    <cofactor evidence="8">
        <name>FAD</name>
        <dbReference type="ChEBI" id="CHEBI:57692"/>
    </cofactor>
    <text evidence="8">Binds 1 FAD per subunit.</text>
</comment>
<dbReference type="InterPro" id="IPR016156">
    <property type="entry name" value="FAD/NAD-linked_Rdtase_dimer_sf"/>
</dbReference>
<keyword evidence="13" id="KW-0670">Pyruvate</keyword>
<keyword evidence="4" id="KW-0521">NADP</keyword>
<feature type="binding site" evidence="8">
    <location>
        <position position="59"/>
    </location>
    <ligand>
        <name>FAD</name>
        <dbReference type="ChEBI" id="CHEBI:57692"/>
    </ligand>
</feature>
<dbReference type="Gene3D" id="3.50.50.60">
    <property type="entry name" value="FAD/NAD(P)-binding domain"/>
    <property type="match status" value="2"/>
</dbReference>
<dbReference type="Gene3D" id="3.30.390.30">
    <property type="match status" value="1"/>
</dbReference>
<dbReference type="PRINTS" id="PR00411">
    <property type="entry name" value="PNDRDTASEI"/>
</dbReference>